<dbReference type="GO" id="GO:0022857">
    <property type="term" value="F:transmembrane transporter activity"/>
    <property type="evidence" value="ECO:0007669"/>
    <property type="project" value="InterPro"/>
</dbReference>
<evidence type="ECO:0000256" key="5">
    <source>
        <dbReference type="ARBA" id="ARBA00023136"/>
    </source>
</evidence>
<protein>
    <submittedName>
        <fullName evidence="7">ABC-type transporter, integral membrane subunit</fullName>
    </submittedName>
</protein>
<evidence type="ECO:0000256" key="6">
    <source>
        <dbReference type="SAM" id="Phobius"/>
    </source>
</evidence>
<evidence type="ECO:0000256" key="1">
    <source>
        <dbReference type="ARBA" id="ARBA00004651"/>
    </source>
</evidence>
<dbReference type="Proteomes" id="UP000008461">
    <property type="component" value="Chromosome"/>
</dbReference>
<keyword evidence="4 6" id="KW-1133">Transmembrane helix</keyword>
<dbReference type="STRING" id="760192.Halhy_1304"/>
<feature type="transmembrane region" description="Helical" evidence="6">
    <location>
        <begin position="171"/>
        <end position="194"/>
    </location>
</feature>
<evidence type="ECO:0000256" key="3">
    <source>
        <dbReference type="ARBA" id="ARBA00022692"/>
    </source>
</evidence>
<dbReference type="RefSeq" id="WP_013763753.1">
    <property type="nucleotide sequence ID" value="NC_015510.1"/>
</dbReference>
<dbReference type="HOGENOM" id="CLU_028880_2_2_10"/>
<proteinExistence type="predicted"/>
<evidence type="ECO:0000256" key="4">
    <source>
        <dbReference type="ARBA" id="ARBA00022989"/>
    </source>
</evidence>
<dbReference type="AlphaFoldDB" id="F4KV33"/>
<reference key="2">
    <citation type="submission" date="2011-04" db="EMBL/GenBank/DDBJ databases">
        <title>Complete sequence of chromosome of Haliscomenobacter hydrossis DSM 1100.</title>
        <authorList>
            <consortium name="US DOE Joint Genome Institute (JGI-PGF)"/>
            <person name="Lucas S."/>
            <person name="Han J."/>
            <person name="Lapidus A."/>
            <person name="Bruce D."/>
            <person name="Goodwin L."/>
            <person name="Pitluck S."/>
            <person name="Peters L."/>
            <person name="Kyrpides N."/>
            <person name="Mavromatis K."/>
            <person name="Ivanova N."/>
            <person name="Ovchinnikova G."/>
            <person name="Pagani I."/>
            <person name="Daligault H."/>
            <person name="Detter J.C."/>
            <person name="Han C."/>
            <person name="Land M."/>
            <person name="Hauser L."/>
            <person name="Markowitz V."/>
            <person name="Cheng J.-F."/>
            <person name="Hugenholtz P."/>
            <person name="Woyke T."/>
            <person name="Wu D."/>
            <person name="Verbarg S."/>
            <person name="Frueling A."/>
            <person name="Brambilla E."/>
            <person name="Klenk H.-P."/>
            <person name="Eisen J.A."/>
        </authorList>
    </citation>
    <scope>NUCLEOTIDE SEQUENCE</scope>
    <source>
        <strain>DSM 1100</strain>
    </source>
</reference>
<feature type="transmembrane region" description="Helical" evidence="6">
    <location>
        <begin position="294"/>
        <end position="315"/>
    </location>
</feature>
<evidence type="ECO:0000313" key="8">
    <source>
        <dbReference type="Proteomes" id="UP000008461"/>
    </source>
</evidence>
<sequence length="321" mass="34718">MTTQKFTLNNILQDRVLSLSLTIAFLMLVLTLLFPTQFATWDNFSQVLLNLSIDTIVAVGMMILMIGGMFDLSVGSVVAFSGGMAGYLMYHHDVPVALAVLAGLSGATLVGLVNGWLIARIGINPMIQTLAMMGIVRGFALMLSGAGLQNFPWEFIVIGQSKLLQLQTPVWYMLFIVLGMNFLVQRTTFFRRYYFIGGNERAARLSGIQVERMKIWAFVISAVLAGIAGILLSSRLGAALSTSGRGLELRVITAVILGGASLAGGQGRILGAFLGALFMAIINNALIIGRVSGYWQKVILGVILILAVAMDQLLLRRVSRK</sequence>
<comment type="subcellular location">
    <subcellularLocation>
        <location evidence="1">Cell membrane</location>
        <topology evidence="1">Multi-pass membrane protein</topology>
    </subcellularLocation>
</comment>
<feature type="transmembrane region" description="Helical" evidence="6">
    <location>
        <begin position="215"/>
        <end position="234"/>
    </location>
</feature>
<feature type="transmembrane region" description="Helical" evidence="6">
    <location>
        <begin position="130"/>
        <end position="151"/>
    </location>
</feature>
<dbReference type="EMBL" id="CP002691">
    <property type="protein sequence ID" value="AEE49199.1"/>
    <property type="molecule type" value="Genomic_DNA"/>
</dbReference>
<organism evidence="7 8">
    <name type="scientific">Haliscomenobacter hydrossis (strain ATCC 27775 / DSM 1100 / LMG 10767 / O)</name>
    <dbReference type="NCBI Taxonomy" id="760192"/>
    <lineage>
        <taxon>Bacteria</taxon>
        <taxon>Pseudomonadati</taxon>
        <taxon>Bacteroidota</taxon>
        <taxon>Saprospiria</taxon>
        <taxon>Saprospirales</taxon>
        <taxon>Haliscomenobacteraceae</taxon>
        <taxon>Haliscomenobacter</taxon>
    </lineage>
</organism>
<dbReference type="GO" id="GO:0005886">
    <property type="term" value="C:plasma membrane"/>
    <property type="evidence" value="ECO:0007669"/>
    <property type="project" value="UniProtKB-SubCell"/>
</dbReference>
<reference evidence="7 8" key="1">
    <citation type="journal article" date="2011" name="Stand. Genomic Sci.">
        <title>Complete genome sequence of Haliscomenobacter hydrossis type strain (O).</title>
        <authorList>
            <consortium name="US DOE Joint Genome Institute (JGI-PGF)"/>
            <person name="Daligault H."/>
            <person name="Lapidus A."/>
            <person name="Zeytun A."/>
            <person name="Nolan M."/>
            <person name="Lucas S."/>
            <person name="Del Rio T.G."/>
            <person name="Tice H."/>
            <person name="Cheng J.F."/>
            <person name="Tapia R."/>
            <person name="Han C."/>
            <person name="Goodwin L."/>
            <person name="Pitluck S."/>
            <person name="Liolios K."/>
            <person name="Pagani I."/>
            <person name="Ivanova N."/>
            <person name="Huntemann M."/>
            <person name="Mavromatis K."/>
            <person name="Mikhailova N."/>
            <person name="Pati A."/>
            <person name="Chen A."/>
            <person name="Palaniappan K."/>
            <person name="Land M."/>
            <person name="Hauser L."/>
            <person name="Brambilla E.M."/>
            <person name="Rohde M."/>
            <person name="Verbarg S."/>
            <person name="Goker M."/>
            <person name="Bristow J."/>
            <person name="Eisen J.A."/>
            <person name="Markowitz V."/>
            <person name="Hugenholtz P."/>
            <person name="Kyrpides N.C."/>
            <person name="Klenk H.P."/>
            <person name="Woyke T."/>
        </authorList>
    </citation>
    <scope>NUCLEOTIDE SEQUENCE [LARGE SCALE GENOMIC DNA]</scope>
    <source>
        <strain evidence="8">ATCC 27775 / DSM 1100 / LMG 10767 / O</strain>
    </source>
</reference>
<evidence type="ECO:0000313" key="7">
    <source>
        <dbReference type="EMBL" id="AEE49199.1"/>
    </source>
</evidence>
<feature type="transmembrane region" description="Helical" evidence="6">
    <location>
        <begin position="96"/>
        <end position="118"/>
    </location>
</feature>
<dbReference type="PANTHER" id="PTHR32196:SF72">
    <property type="entry name" value="RIBOSE IMPORT PERMEASE PROTEIN RBSC"/>
    <property type="match status" value="1"/>
</dbReference>
<keyword evidence="3 6" id="KW-0812">Transmembrane</keyword>
<keyword evidence="2" id="KW-1003">Cell membrane</keyword>
<dbReference type="CDD" id="cd06579">
    <property type="entry name" value="TM_PBP1_transp_AraH_like"/>
    <property type="match status" value="1"/>
</dbReference>
<feature type="transmembrane region" description="Helical" evidence="6">
    <location>
        <begin position="47"/>
        <end position="65"/>
    </location>
</feature>
<dbReference type="eggNOG" id="COG1172">
    <property type="taxonomic scope" value="Bacteria"/>
</dbReference>
<dbReference type="PANTHER" id="PTHR32196">
    <property type="entry name" value="ABC TRANSPORTER PERMEASE PROTEIN YPHD-RELATED-RELATED"/>
    <property type="match status" value="1"/>
</dbReference>
<gene>
    <name evidence="7" type="ordered locus">Halhy_1304</name>
</gene>
<feature type="transmembrane region" description="Helical" evidence="6">
    <location>
        <begin position="16"/>
        <end position="35"/>
    </location>
</feature>
<dbReference type="OrthoDB" id="9784538at2"/>
<name>F4KV33_HALH1</name>
<accession>F4KV33</accession>
<keyword evidence="8" id="KW-1185">Reference proteome</keyword>
<evidence type="ECO:0000256" key="2">
    <source>
        <dbReference type="ARBA" id="ARBA00022475"/>
    </source>
</evidence>
<dbReference type="Pfam" id="PF02653">
    <property type="entry name" value="BPD_transp_2"/>
    <property type="match status" value="1"/>
</dbReference>
<dbReference type="KEGG" id="hhy:Halhy_1304"/>
<keyword evidence="5 6" id="KW-0472">Membrane</keyword>
<feature type="transmembrane region" description="Helical" evidence="6">
    <location>
        <begin position="270"/>
        <end position="288"/>
    </location>
</feature>
<dbReference type="InterPro" id="IPR001851">
    <property type="entry name" value="ABC_transp_permease"/>
</dbReference>